<keyword evidence="10" id="KW-0479">Metal-binding</keyword>
<dbReference type="PANTHER" id="PTHR37984">
    <property type="entry name" value="PROTEIN CBG26694"/>
    <property type="match status" value="1"/>
</dbReference>
<evidence type="ECO:0000256" key="1">
    <source>
        <dbReference type="ARBA" id="ARBA00012493"/>
    </source>
</evidence>
<evidence type="ECO:0000256" key="11">
    <source>
        <dbReference type="SAM" id="MobiDB-lite"/>
    </source>
</evidence>
<dbReference type="RefSeq" id="XP_062702708.1">
    <property type="nucleotide sequence ID" value="XM_062846724.1"/>
</dbReference>
<dbReference type="EnsemblMetazoa" id="AALFPA23_009575.R13207">
    <property type="protein sequence ID" value="AALFPA23_009575.P13207"/>
    <property type="gene ID" value="AALFPA23_009575"/>
</dbReference>
<feature type="region of interest" description="Disordered" evidence="11">
    <location>
        <begin position="1345"/>
        <end position="1414"/>
    </location>
</feature>
<dbReference type="Gene3D" id="2.40.70.10">
    <property type="entry name" value="Acid Proteases"/>
    <property type="match status" value="1"/>
</dbReference>
<dbReference type="EnsemblMetazoa" id="AALFPA23_009575.R13208">
    <property type="protein sequence ID" value="AALFPA23_009575.P13208"/>
    <property type="gene ID" value="AALFPA23_009575"/>
</dbReference>
<evidence type="ECO:0000256" key="4">
    <source>
        <dbReference type="ARBA" id="ARBA00022695"/>
    </source>
</evidence>
<feature type="domain" description="Integrase catalytic" evidence="14">
    <location>
        <begin position="1076"/>
        <end position="1232"/>
    </location>
</feature>
<dbReference type="Proteomes" id="UP000069940">
    <property type="component" value="Unassembled WGS sequence"/>
</dbReference>
<dbReference type="InterPro" id="IPR036397">
    <property type="entry name" value="RNaseH_sf"/>
</dbReference>
<dbReference type="PROSITE" id="PS50158">
    <property type="entry name" value="ZF_CCHC"/>
    <property type="match status" value="1"/>
</dbReference>
<dbReference type="Gene3D" id="3.30.70.270">
    <property type="match status" value="2"/>
</dbReference>
<dbReference type="InterPro" id="IPR012337">
    <property type="entry name" value="RNaseH-like_sf"/>
</dbReference>
<keyword evidence="10" id="KW-0862">Zinc</keyword>
<evidence type="ECO:0000256" key="2">
    <source>
        <dbReference type="ARBA" id="ARBA00022670"/>
    </source>
</evidence>
<dbReference type="InterPro" id="IPR001584">
    <property type="entry name" value="Integrase_cat-core"/>
</dbReference>
<dbReference type="CDD" id="cd01647">
    <property type="entry name" value="RT_LTR"/>
    <property type="match status" value="1"/>
</dbReference>
<keyword evidence="2" id="KW-0645">Protease</keyword>
<dbReference type="PANTHER" id="PTHR37984:SF5">
    <property type="entry name" value="PROTEIN NYNRIN-LIKE"/>
    <property type="match status" value="1"/>
</dbReference>
<keyword evidence="7" id="KW-0255">Endonuclease</keyword>
<accession>A0ABM1YIY3</accession>
<dbReference type="RefSeq" id="XP_062702707.1">
    <property type="nucleotide sequence ID" value="XM_062846723.1"/>
</dbReference>
<evidence type="ECO:0000256" key="6">
    <source>
        <dbReference type="ARBA" id="ARBA00022750"/>
    </source>
</evidence>
<keyword evidence="4" id="KW-0548">Nucleotidyltransferase</keyword>
<dbReference type="Gene3D" id="4.10.60.10">
    <property type="entry name" value="Zinc finger, CCHC-type"/>
    <property type="match status" value="1"/>
</dbReference>
<dbReference type="RefSeq" id="XP_062702709.1">
    <property type="nucleotide sequence ID" value="XM_062846725.1"/>
</dbReference>
<feature type="compositionally biased region" description="Polar residues" evidence="11">
    <location>
        <begin position="250"/>
        <end position="259"/>
    </location>
</feature>
<evidence type="ECO:0000256" key="8">
    <source>
        <dbReference type="ARBA" id="ARBA00023125"/>
    </source>
</evidence>
<dbReference type="GeneID" id="115259758"/>
<dbReference type="EC" id="2.7.7.49" evidence="1"/>
<organism evidence="15 16">
    <name type="scientific">Aedes albopictus</name>
    <name type="common">Asian tiger mosquito</name>
    <name type="synonym">Stegomyia albopicta</name>
    <dbReference type="NCBI Taxonomy" id="7160"/>
    <lineage>
        <taxon>Eukaryota</taxon>
        <taxon>Metazoa</taxon>
        <taxon>Ecdysozoa</taxon>
        <taxon>Arthropoda</taxon>
        <taxon>Hexapoda</taxon>
        <taxon>Insecta</taxon>
        <taxon>Pterygota</taxon>
        <taxon>Neoptera</taxon>
        <taxon>Endopterygota</taxon>
        <taxon>Diptera</taxon>
        <taxon>Nematocera</taxon>
        <taxon>Culicoidea</taxon>
        <taxon>Culicidae</taxon>
        <taxon>Culicinae</taxon>
        <taxon>Aedini</taxon>
        <taxon>Aedes</taxon>
        <taxon>Stegomyia</taxon>
    </lineage>
</organism>
<dbReference type="GeneID" id="134285612"/>
<dbReference type="Gene3D" id="1.10.340.70">
    <property type="match status" value="1"/>
</dbReference>
<name>A0ABM1YIY3_AEDAL</name>
<dbReference type="InterPro" id="IPR036875">
    <property type="entry name" value="Znf_CCHC_sf"/>
</dbReference>
<keyword evidence="16" id="KW-1185">Reference proteome</keyword>
<keyword evidence="6" id="KW-0064">Aspartyl protease</keyword>
<evidence type="ECO:0000256" key="9">
    <source>
        <dbReference type="ARBA" id="ARBA00023268"/>
    </source>
</evidence>
<dbReference type="InterPro" id="IPR050951">
    <property type="entry name" value="Retrovirus_Pol_polyprotein"/>
</dbReference>
<dbReference type="InterPro" id="IPR000477">
    <property type="entry name" value="RT_dom"/>
</dbReference>
<dbReference type="InterPro" id="IPR043502">
    <property type="entry name" value="DNA/RNA_pol_sf"/>
</dbReference>
<proteinExistence type="predicted"/>
<keyword evidence="5" id="KW-0540">Nuclease</keyword>
<sequence>MSASSIACTIEPYRRGASFNDWYARLKFFFKINKISDEDKMGYFITLSGPVMFEEIKLLYPAGDFENAAFNDLIAKLKNRLDKTDPDLVQRYKFSTRVQNPDETVEDFILALKLQAEFCDFANFKETAIIDRIIAGIRDKNLRQRLLGEEKLTLANAEKIITTWEVARANAGTADGRHGGETGMIAAVHNSTNGQYGKAYRKLKHTLDLGRRYQEDYVNRGASSSRGPVKSRLGTRPYEYGNHGRVQRPFGSNTGNFKQESGGMTRPKPDYSQMVCNFCGKKGHIKNKCFKLKNLHRDAVNLVDSYKPGPSADRHIVELLDRMKTSDSDGEESDSGDLECMLVSSINKISDPCLVLVDIEGNLIEMEVDCGSSVSVMSKSQYFSKFSSPLQKYERKLIVVNGSKLKIEGEAKVLVKFNNRQEMMQLLVLDCENEFFPLFGRTWLDVFYSNWRHFFTNTLKVNSLINESSEIAVESIKQKYRQVFEKNFSSPIKGFKAQLVMKDESPIFKKAYDVPYRLKERVAEYLDRLEKEKVITPIKTSEWASPIIIVMKKNNDIRLVIDCRVSINKSIVPNAYPLPTAQDIFANLAECKFFCALDLEGAYTQLELTEKSKKFVVINTMKGLYTYNRLPQGASSSASIFQQVMDKVLEGLEYVSVYLDDVLIAGRNLEECKRNLLLVLDRLANANIKVNFEKCKFFVTQLTHLGHIISDKGLRPCPDKISTIEKAKAPKNESELKSFLGLLNYYHKFIPHLSSKLYYLYNLLKNNVKYVWDDNCQKAFEESKNLLLRTDFLEFYDPKKPIVIISDASSYGLGGLIAHVVDDEEKPISFTSFSLNQAQRKYPILHLEAMALVCTIKKFHKYLYGQHFTVYTDHKPLVGIFGKTGKNSIFVTRLQRFILDLSIYDFDIVYRPSHKLGNADFCSRFPLRQEVPEELDSEVIKSINFSKNVPIDYRMIAEGTKNDEFLQEVKGFMHNGWPERVNKRFSEVFANQHDLESVDGCLLYKDRVIVPKKYQAEVLKLLHNNHAGVVKMKQLARSMVFWFGINADIDKFVANCDACNSMAISHKAETSSKWIPTTKPFSRVHVDFFYFEHRIFLLIVDSFSKWIEIEWMKYGTDCNKVLKKLVEFFSRFGLPDVLVSDNGPPFNSNGFNSFLERQGIKVMKSPPYNPSSNGQAERLVRTVKEVLKRFLLEPEIMELDLEDQISLFLFNYRNNNRTNDGQFPSEKIFSYTPKTILHLINPKTHYKRHLELPQPDDEIITETLVANTAKHPKDALDDLMVGDELWYKNHNPSHHARWIKATFIKQYSRNTFQIRIGNVETMAHRNQIKTRKDDVSWQRPNVIITKRGPEEATNDAPLESGGMLEVYEGETANTEKLNSRSRKRKRPVGETERQEPRRSKRSRKTNRSDLYCYN</sequence>
<evidence type="ECO:0000259" key="13">
    <source>
        <dbReference type="PROSITE" id="PS50878"/>
    </source>
</evidence>
<dbReference type="PROSITE" id="PS50994">
    <property type="entry name" value="INTEGRASE"/>
    <property type="match status" value="1"/>
</dbReference>
<dbReference type="Gene3D" id="3.30.420.10">
    <property type="entry name" value="Ribonuclease H-like superfamily/Ribonuclease H"/>
    <property type="match status" value="1"/>
</dbReference>
<dbReference type="CDD" id="cd09274">
    <property type="entry name" value="RNase_HI_RT_Ty3"/>
    <property type="match status" value="1"/>
</dbReference>
<evidence type="ECO:0000256" key="3">
    <source>
        <dbReference type="ARBA" id="ARBA00022679"/>
    </source>
</evidence>
<dbReference type="InterPro" id="IPR001878">
    <property type="entry name" value="Znf_CCHC"/>
</dbReference>
<dbReference type="EnsemblMetazoa" id="AALFPA23_008478.R11433">
    <property type="protein sequence ID" value="AALFPA23_008478.P11433"/>
    <property type="gene ID" value="AALFPA23_008478"/>
</dbReference>
<dbReference type="Pfam" id="PF00078">
    <property type="entry name" value="RVT_1"/>
    <property type="match status" value="1"/>
</dbReference>
<dbReference type="Gene3D" id="3.10.10.10">
    <property type="entry name" value="HIV Type 1 Reverse Transcriptase, subunit A, domain 1"/>
    <property type="match status" value="1"/>
</dbReference>
<keyword evidence="7" id="KW-0378">Hydrolase</keyword>
<feature type="region of interest" description="Disordered" evidence="11">
    <location>
        <begin position="218"/>
        <end position="266"/>
    </location>
</feature>
<keyword evidence="3" id="KW-0808">Transferase</keyword>
<feature type="compositionally biased region" description="Basic and acidic residues" evidence="11">
    <location>
        <begin position="1387"/>
        <end position="1397"/>
    </location>
</feature>
<dbReference type="InterPro" id="IPR043128">
    <property type="entry name" value="Rev_trsase/Diguanyl_cyclase"/>
</dbReference>
<dbReference type="InterPro" id="IPR041588">
    <property type="entry name" value="Integrase_H2C2"/>
</dbReference>
<evidence type="ECO:0000256" key="10">
    <source>
        <dbReference type="PROSITE-ProRule" id="PRU00047"/>
    </source>
</evidence>
<evidence type="ECO:0000256" key="5">
    <source>
        <dbReference type="ARBA" id="ARBA00022722"/>
    </source>
</evidence>
<reference evidence="16" key="1">
    <citation type="journal article" date="2015" name="Proc. Natl. Acad. Sci. U.S.A.">
        <title>Genome sequence of the Asian Tiger mosquito, Aedes albopictus, reveals insights into its biology, genetics, and evolution.</title>
        <authorList>
            <person name="Chen X.G."/>
            <person name="Jiang X."/>
            <person name="Gu J."/>
            <person name="Xu M."/>
            <person name="Wu Y."/>
            <person name="Deng Y."/>
            <person name="Zhang C."/>
            <person name="Bonizzoni M."/>
            <person name="Dermauw W."/>
            <person name="Vontas J."/>
            <person name="Armbruster P."/>
            <person name="Huang X."/>
            <person name="Yang Y."/>
            <person name="Zhang H."/>
            <person name="He W."/>
            <person name="Peng H."/>
            <person name="Liu Y."/>
            <person name="Wu K."/>
            <person name="Chen J."/>
            <person name="Lirakis M."/>
            <person name="Topalis P."/>
            <person name="Van Leeuwen T."/>
            <person name="Hall A.B."/>
            <person name="Jiang X."/>
            <person name="Thorpe C."/>
            <person name="Mueller R.L."/>
            <person name="Sun C."/>
            <person name="Waterhouse R.M."/>
            <person name="Yan G."/>
            <person name="Tu Z.J."/>
            <person name="Fang X."/>
            <person name="James A.A."/>
        </authorList>
    </citation>
    <scope>NUCLEOTIDE SEQUENCE [LARGE SCALE GENOMIC DNA]</scope>
    <source>
        <strain evidence="16">Foshan</strain>
    </source>
</reference>
<dbReference type="SUPFAM" id="SSF57756">
    <property type="entry name" value="Retrovirus zinc finger-like domains"/>
    <property type="match status" value="1"/>
</dbReference>
<dbReference type="Pfam" id="PF17919">
    <property type="entry name" value="RT_RNaseH_2"/>
    <property type="match status" value="1"/>
</dbReference>
<evidence type="ECO:0000313" key="16">
    <source>
        <dbReference type="Proteomes" id="UP000069940"/>
    </source>
</evidence>
<keyword evidence="10" id="KW-0863">Zinc-finger</keyword>
<feature type="domain" description="Reverse transcriptase" evidence="13">
    <location>
        <begin position="531"/>
        <end position="709"/>
    </location>
</feature>
<evidence type="ECO:0000256" key="7">
    <source>
        <dbReference type="ARBA" id="ARBA00022759"/>
    </source>
</evidence>
<reference evidence="15" key="2">
    <citation type="submission" date="2025-05" db="UniProtKB">
        <authorList>
            <consortium name="EnsemblMetazoa"/>
        </authorList>
    </citation>
    <scope>IDENTIFICATION</scope>
    <source>
        <strain evidence="15">Foshan</strain>
    </source>
</reference>
<protein>
    <recommendedName>
        <fullName evidence="1">RNA-directed DNA polymerase</fullName>
        <ecNumber evidence="1">2.7.7.49</ecNumber>
    </recommendedName>
</protein>
<dbReference type="InterPro" id="IPR041577">
    <property type="entry name" value="RT_RNaseH_2"/>
</dbReference>
<evidence type="ECO:0000259" key="12">
    <source>
        <dbReference type="PROSITE" id="PS50158"/>
    </source>
</evidence>
<keyword evidence="9" id="KW-0511">Multifunctional enzyme</keyword>
<dbReference type="SUPFAM" id="SSF53098">
    <property type="entry name" value="Ribonuclease H-like"/>
    <property type="match status" value="1"/>
</dbReference>
<dbReference type="SUPFAM" id="SSF50630">
    <property type="entry name" value="Acid proteases"/>
    <property type="match status" value="1"/>
</dbReference>
<dbReference type="Pfam" id="PF00665">
    <property type="entry name" value="rve"/>
    <property type="match status" value="1"/>
</dbReference>
<dbReference type="Pfam" id="PF17921">
    <property type="entry name" value="Integrase_H2C2"/>
    <property type="match status" value="1"/>
</dbReference>
<evidence type="ECO:0000259" key="14">
    <source>
        <dbReference type="PROSITE" id="PS50994"/>
    </source>
</evidence>
<dbReference type="InterPro" id="IPR021109">
    <property type="entry name" value="Peptidase_aspartic_dom_sf"/>
</dbReference>
<dbReference type="SUPFAM" id="SSF56672">
    <property type="entry name" value="DNA/RNA polymerases"/>
    <property type="match status" value="1"/>
</dbReference>
<feature type="domain" description="CCHC-type" evidence="12">
    <location>
        <begin position="276"/>
        <end position="289"/>
    </location>
</feature>
<keyword evidence="8" id="KW-0238">DNA-binding</keyword>
<evidence type="ECO:0000313" key="15">
    <source>
        <dbReference type="EnsemblMetazoa" id="AALFPA23_009575.P13208"/>
    </source>
</evidence>
<dbReference type="PROSITE" id="PS50878">
    <property type="entry name" value="RT_POL"/>
    <property type="match status" value="1"/>
</dbReference>